<evidence type="ECO:0000256" key="1">
    <source>
        <dbReference type="ARBA" id="ARBA00009922"/>
    </source>
</evidence>
<dbReference type="SUPFAM" id="SSF52540">
    <property type="entry name" value="P-loop containing nucleoside triphosphate hydrolases"/>
    <property type="match status" value="1"/>
</dbReference>
<dbReference type="PROSITE" id="PS51217">
    <property type="entry name" value="UVRD_HELICASE_CTER"/>
    <property type="match status" value="1"/>
</dbReference>
<dbReference type="GO" id="GO:0016787">
    <property type="term" value="F:hydrolase activity"/>
    <property type="evidence" value="ECO:0007669"/>
    <property type="project" value="UniProtKB-KW"/>
</dbReference>
<dbReference type="SUPFAM" id="SSF89550">
    <property type="entry name" value="PHP domain-like"/>
    <property type="match status" value="1"/>
</dbReference>
<keyword evidence="3" id="KW-0378">Hydrolase</keyword>
<protein>
    <recommendedName>
        <fullName evidence="9">DNA 3'-5' helicase</fullName>
        <ecNumber evidence="9">5.6.2.4</ecNumber>
    </recommendedName>
</protein>
<keyword evidence="6" id="KW-0238">DNA-binding</keyword>
<evidence type="ECO:0000259" key="11">
    <source>
        <dbReference type="PROSITE" id="PS51198"/>
    </source>
</evidence>
<dbReference type="GO" id="GO:0043138">
    <property type="term" value="F:3'-5' DNA helicase activity"/>
    <property type="evidence" value="ECO:0007669"/>
    <property type="project" value="UniProtKB-EC"/>
</dbReference>
<dbReference type="GO" id="GO:0003677">
    <property type="term" value="F:DNA binding"/>
    <property type="evidence" value="ECO:0007669"/>
    <property type="project" value="UniProtKB-KW"/>
</dbReference>
<dbReference type="InterPro" id="IPR000212">
    <property type="entry name" value="DNA_helicase_UvrD/REP"/>
</dbReference>
<accession>A0A3B0TWF8</accession>
<dbReference type="Gene3D" id="3.20.20.140">
    <property type="entry name" value="Metal-dependent hydrolases"/>
    <property type="match status" value="1"/>
</dbReference>
<evidence type="ECO:0000256" key="2">
    <source>
        <dbReference type="ARBA" id="ARBA00022741"/>
    </source>
</evidence>
<sequence length="1066" mass="120133">MRFIADLHIHSHFSRATSKQLNPEFLDYWAGIKGIKVVGTGDFTHPGWLQEMKEKFVPEGNGLFKLKQEFRRKPLLGENETRFLLTAEISNIYKKGGQVRKVHNVVFTPGFEDAERINNKLINLGGNLQSDGRPILGLDSRGLLEIVLDCGENNFFVPAHIWTPWFSMLGSRSGFNSLVECYDDLSPYIYAIETGLSTDAPMNWLCSFLDDVTLISNSDAHSPSRLGRNANIFNTELSYQGIIQALKTGSPELFHGTIDMFPQEGKYHYDGHRKCKICWNPFETLKNNSICPVCGKPVTIGVMNRVIKLSDREDIQERPNRLPFHSIIPLDEILAEINGVGTASKKVKQVYEETILKLGDELGVLLNLPLDIIKKESSEALSEAIRRMRNREVYISEGFDGEYGQVKVFKQGEAKEFAGGNLLFQMHATQPPKQRGLIDFNLQGLQKLLKSSTAHSDIAAEPLSEYQSGGYPEGLNPEQKKAVGYTGGPSLILAGPGTGKTKTLISSIDYLIKNGVTEPQQILAITFTNKAALEMIERIGGIPAKGAQKPFVSTFHAFGNSIMKQYCSLFNRTEAFILVNENDKLEILKSIPGVESKRVNEFSRLIAQIKNSGEQQDIEPELQPVFQRYEEVLGGLNAFDFDDLIAKPVELLSKQPEALRHYAGKFRYIFVDEYQDTNQKQYELIRLLTSEGKTNLCVVGDPDQAIYGFRGADVSFINRFIEDFPTAKIFKLKTSYRCSQKILSASSNILNQPAGNFLDGINKGVNINISAQHSDKSEAEFIAREIVKLSGGLSFFSIDSSVSEGVGNDLITSLSDFAVLCRTRHQFGSIIKAFRDHNIPYQVVGDEPFYRSGLFAEIITIFYASLLQPNDRYFTFLTDKNDLAFKQRVKELQAIAKTLSVGELLKLIKNRFFESEEIDENLFKRLIEMGKSFKSSQEFVYALKLGSGADTYDELQECVTIMTLHASKGLEFECVFISGCEQGIIPFNLYNKKTDNDEEKRLLYVGMTRAKKFLYLSYARNRVFRNRKLQLPKSRFLERIEKEFVQELVAGLHLNKGKNDGQLSLF</sequence>
<evidence type="ECO:0000256" key="9">
    <source>
        <dbReference type="ARBA" id="ARBA00034808"/>
    </source>
</evidence>
<dbReference type="CDD" id="cd17932">
    <property type="entry name" value="DEXQc_UvrD"/>
    <property type="match status" value="1"/>
</dbReference>
<dbReference type="CDD" id="cd18807">
    <property type="entry name" value="SF1_C_UvrD"/>
    <property type="match status" value="1"/>
</dbReference>
<evidence type="ECO:0000313" key="13">
    <source>
        <dbReference type="EMBL" id="VAW21110.1"/>
    </source>
</evidence>
<feature type="domain" description="UvrD-like helicase C-terminal" evidence="12">
    <location>
        <begin position="711"/>
        <end position="969"/>
    </location>
</feature>
<dbReference type="InterPro" id="IPR014017">
    <property type="entry name" value="DNA_helicase_UvrD-like_C"/>
</dbReference>
<dbReference type="PROSITE" id="PS51198">
    <property type="entry name" value="UVRD_HELICASE_ATP_BIND"/>
    <property type="match status" value="1"/>
</dbReference>
<dbReference type="AlphaFoldDB" id="A0A3B0TWF8"/>
<dbReference type="GO" id="GO:0004519">
    <property type="term" value="F:endonuclease activity"/>
    <property type="evidence" value="ECO:0007669"/>
    <property type="project" value="UniProtKB-KW"/>
</dbReference>
<gene>
    <name evidence="13" type="ORF">MNBD_BACTEROID01-2349</name>
</gene>
<evidence type="ECO:0000256" key="3">
    <source>
        <dbReference type="ARBA" id="ARBA00022801"/>
    </source>
</evidence>
<dbReference type="Gene3D" id="1.10.486.10">
    <property type="entry name" value="PCRA, domain 4"/>
    <property type="match status" value="1"/>
</dbReference>
<dbReference type="GO" id="GO:0005524">
    <property type="term" value="F:ATP binding"/>
    <property type="evidence" value="ECO:0007669"/>
    <property type="project" value="UniProtKB-KW"/>
</dbReference>
<evidence type="ECO:0000256" key="8">
    <source>
        <dbReference type="ARBA" id="ARBA00034617"/>
    </source>
</evidence>
<dbReference type="InterPro" id="IPR016195">
    <property type="entry name" value="Pol/histidinol_Pase-like"/>
</dbReference>
<evidence type="ECO:0000256" key="7">
    <source>
        <dbReference type="ARBA" id="ARBA00023235"/>
    </source>
</evidence>
<evidence type="ECO:0000256" key="5">
    <source>
        <dbReference type="ARBA" id="ARBA00022840"/>
    </source>
</evidence>
<evidence type="ECO:0000256" key="6">
    <source>
        <dbReference type="ARBA" id="ARBA00023125"/>
    </source>
</evidence>
<dbReference type="EC" id="5.6.2.4" evidence="9"/>
<keyword evidence="7" id="KW-0413">Isomerase</keyword>
<dbReference type="InterPro" id="IPR027417">
    <property type="entry name" value="P-loop_NTPase"/>
</dbReference>
<dbReference type="CDD" id="cd19067">
    <property type="entry name" value="PfuEndoQ-like"/>
    <property type="match status" value="1"/>
</dbReference>
<dbReference type="Pfam" id="PF00580">
    <property type="entry name" value="UvrD-helicase"/>
    <property type="match status" value="1"/>
</dbReference>
<name>A0A3B0TWF8_9ZZZZ</name>
<keyword evidence="4 13" id="KW-0347">Helicase</keyword>
<comment type="similarity">
    <text evidence="1">Belongs to the helicase family. UvrD subfamily.</text>
</comment>
<evidence type="ECO:0000256" key="4">
    <source>
        <dbReference type="ARBA" id="ARBA00022806"/>
    </source>
</evidence>
<reference evidence="13" key="1">
    <citation type="submission" date="2018-06" db="EMBL/GenBank/DDBJ databases">
        <authorList>
            <person name="Zhirakovskaya E."/>
        </authorList>
    </citation>
    <scope>NUCLEOTIDE SEQUENCE</scope>
</reference>
<dbReference type="InterPro" id="IPR013986">
    <property type="entry name" value="DExx_box_DNA_helicase_dom_sf"/>
</dbReference>
<evidence type="ECO:0000259" key="12">
    <source>
        <dbReference type="PROSITE" id="PS51217"/>
    </source>
</evidence>
<organism evidence="13">
    <name type="scientific">hydrothermal vent metagenome</name>
    <dbReference type="NCBI Taxonomy" id="652676"/>
    <lineage>
        <taxon>unclassified sequences</taxon>
        <taxon>metagenomes</taxon>
        <taxon>ecological metagenomes</taxon>
    </lineage>
</organism>
<keyword evidence="5" id="KW-0067">ATP-binding</keyword>
<dbReference type="InterPro" id="IPR014016">
    <property type="entry name" value="UvrD-like_ATP-bd"/>
</dbReference>
<evidence type="ECO:0000256" key="10">
    <source>
        <dbReference type="ARBA" id="ARBA00048988"/>
    </source>
</evidence>
<dbReference type="Gene3D" id="3.40.50.300">
    <property type="entry name" value="P-loop containing nucleotide triphosphate hydrolases"/>
    <property type="match status" value="3"/>
</dbReference>
<comment type="catalytic activity">
    <reaction evidence="10">
        <text>ATP + H2O = ADP + phosphate + H(+)</text>
        <dbReference type="Rhea" id="RHEA:13065"/>
        <dbReference type="ChEBI" id="CHEBI:15377"/>
        <dbReference type="ChEBI" id="CHEBI:15378"/>
        <dbReference type="ChEBI" id="CHEBI:30616"/>
        <dbReference type="ChEBI" id="CHEBI:43474"/>
        <dbReference type="ChEBI" id="CHEBI:456216"/>
        <dbReference type="EC" id="5.6.2.4"/>
    </reaction>
</comment>
<feature type="domain" description="UvrD-like helicase ATP-binding" evidence="11">
    <location>
        <begin position="473"/>
        <end position="739"/>
    </location>
</feature>
<keyword evidence="2" id="KW-0547">Nucleotide-binding</keyword>
<dbReference type="Pfam" id="PF13361">
    <property type="entry name" value="UvrD_C"/>
    <property type="match status" value="2"/>
</dbReference>
<dbReference type="Gene3D" id="1.10.10.160">
    <property type="match status" value="1"/>
</dbReference>
<dbReference type="PANTHER" id="PTHR11070:SF2">
    <property type="entry name" value="ATP-DEPENDENT DNA HELICASE SRS2"/>
    <property type="match status" value="1"/>
</dbReference>
<keyword evidence="13" id="KW-0255">Endonuclease</keyword>
<proteinExistence type="inferred from homology"/>
<dbReference type="EMBL" id="UOEP01000136">
    <property type="protein sequence ID" value="VAW21110.1"/>
    <property type="molecule type" value="Genomic_DNA"/>
</dbReference>
<keyword evidence="13" id="KW-0540">Nuclease</keyword>
<dbReference type="GO" id="GO:0000725">
    <property type="term" value="P:recombinational repair"/>
    <property type="evidence" value="ECO:0007669"/>
    <property type="project" value="TreeGrafter"/>
</dbReference>
<comment type="catalytic activity">
    <reaction evidence="8">
        <text>Couples ATP hydrolysis with the unwinding of duplex DNA by translocating in the 3'-5' direction.</text>
        <dbReference type="EC" id="5.6.2.4"/>
    </reaction>
</comment>
<dbReference type="PANTHER" id="PTHR11070">
    <property type="entry name" value="UVRD / RECB / PCRA DNA HELICASE FAMILY MEMBER"/>
    <property type="match status" value="1"/>
</dbReference>